<keyword evidence="1 5" id="KW-0489">Methyltransferase</keyword>
<proteinExistence type="predicted"/>
<name>A0A420W9C8_9BACT</name>
<dbReference type="PANTHER" id="PTHR24422:SF19">
    <property type="entry name" value="CHEMOTAXIS PROTEIN METHYLTRANSFERASE"/>
    <property type="match status" value="1"/>
</dbReference>
<dbReference type="OrthoDB" id="9816309at2"/>
<dbReference type="PANTHER" id="PTHR24422">
    <property type="entry name" value="CHEMOTAXIS PROTEIN METHYLTRANSFERASE"/>
    <property type="match status" value="1"/>
</dbReference>
<dbReference type="GO" id="GO:0032259">
    <property type="term" value="P:methylation"/>
    <property type="evidence" value="ECO:0007669"/>
    <property type="project" value="UniProtKB-KW"/>
</dbReference>
<dbReference type="InterPro" id="IPR022642">
    <property type="entry name" value="CheR_C"/>
</dbReference>
<dbReference type="Gene3D" id="3.40.50.150">
    <property type="entry name" value="Vaccinia Virus protein VP39"/>
    <property type="match status" value="1"/>
</dbReference>
<keyword evidence="6" id="KW-1185">Reference proteome</keyword>
<evidence type="ECO:0000256" key="3">
    <source>
        <dbReference type="ARBA" id="ARBA00022691"/>
    </source>
</evidence>
<keyword evidence="2 5" id="KW-0808">Transferase</keyword>
<dbReference type="GO" id="GO:0008757">
    <property type="term" value="F:S-adenosylmethionine-dependent methyltransferase activity"/>
    <property type="evidence" value="ECO:0007669"/>
    <property type="project" value="InterPro"/>
</dbReference>
<evidence type="ECO:0000256" key="2">
    <source>
        <dbReference type="ARBA" id="ARBA00022679"/>
    </source>
</evidence>
<reference evidence="5 6" key="1">
    <citation type="submission" date="2018-10" db="EMBL/GenBank/DDBJ databases">
        <title>Genomic Encyclopedia of Type Strains, Phase IV (KMG-IV): sequencing the most valuable type-strain genomes for metagenomic binning, comparative biology and taxonomic classification.</title>
        <authorList>
            <person name="Goeker M."/>
        </authorList>
    </citation>
    <scope>NUCLEOTIDE SEQUENCE [LARGE SCALE GENOMIC DNA]</scope>
    <source>
        <strain evidence="5 6">DSM 15521</strain>
    </source>
</reference>
<comment type="caution">
    <text evidence="5">The sequence shown here is derived from an EMBL/GenBank/DDBJ whole genome shotgun (WGS) entry which is preliminary data.</text>
</comment>
<accession>A0A420W9C8</accession>
<dbReference type="PRINTS" id="PR00996">
    <property type="entry name" value="CHERMTFRASE"/>
</dbReference>
<evidence type="ECO:0000313" key="6">
    <source>
        <dbReference type="Proteomes" id="UP000280881"/>
    </source>
</evidence>
<dbReference type="Proteomes" id="UP000280881">
    <property type="component" value="Unassembled WGS sequence"/>
</dbReference>
<dbReference type="AlphaFoldDB" id="A0A420W9C8"/>
<dbReference type="RefSeq" id="WP_121170139.1">
    <property type="nucleotide sequence ID" value="NZ_RBIE01000001.1"/>
</dbReference>
<keyword evidence="3" id="KW-0949">S-adenosyl-L-methionine</keyword>
<dbReference type="EMBL" id="RBIE01000001">
    <property type="protein sequence ID" value="RKQ63872.1"/>
    <property type="molecule type" value="Genomic_DNA"/>
</dbReference>
<dbReference type="InterPro" id="IPR029063">
    <property type="entry name" value="SAM-dependent_MTases_sf"/>
</dbReference>
<dbReference type="Pfam" id="PF01739">
    <property type="entry name" value="CheR"/>
    <property type="match status" value="1"/>
</dbReference>
<evidence type="ECO:0000256" key="1">
    <source>
        <dbReference type="ARBA" id="ARBA00022603"/>
    </source>
</evidence>
<evidence type="ECO:0000313" key="5">
    <source>
        <dbReference type="EMBL" id="RKQ63872.1"/>
    </source>
</evidence>
<dbReference type="InterPro" id="IPR050903">
    <property type="entry name" value="Bact_Chemotaxis_MeTrfase"/>
</dbReference>
<dbReference type="InterPro" id="IPR000780">
    <property type="entry name" value="CheR_MeTrfase"/>
</dbReference>
<gene>
    <name evidence="5" type="ORF">C7457_0756</name>
</gene>
<organism evidence="5 6">
    <name type="scientific">Thermovibrio guaymasensis</name>
    <dbReference type="NCBI Taxonomy" id="240167"/>
    <lineage>
        <taxon>Bacteria</taxon>
        <taxon>Pseudomonadati</taxon>
        <taxon>Aquificota</taxon>
        <taxon>Aquificia</taxon>
        <taxon>Desulfurobacteriales</taxon>
        <taxon>Desulfurobacteriaceae</taxon>
        <taxon>Thermovibrio</taxon>
    </lineage>
</organism>
<sequence>MELTNYELGIIRRVVKEKTGIDIPEKKLRNIYKRKFEKLLKEEEISFFDFISSLDKDVRLLDKFISLVTVNETYFFREYYQIRSLVDFIIPELEKEKTQIRILSAPCASGEEVYSIAIEIFEKLPEIKEKIFIIGLDIDWKMIGNAKKGVYNLRSIQKVEQDLLDKYFDKVDGGCYKVKSFLKTAVSFHRANVLNIEDLRKFKYVDIVFSRNLLIYFDEVAREKTIKNFYEIMSPRGYLFLGHAEKIPRNSSHLFEKRKVGESYVYIAKK</sequence>
<dbReference type="SMART" id="SM00138">
    <property type="entry name" value="MeTrc"/>
    <property type="match status" value="1"/>
</dbReference>
<dbReference type="PROSITE" id="PS50123">
    <property type="entry name" value="CHER"/>
    <property type="match status" value="1"/>
</dbReference>
<protein>
    <submittedName>
        <fullName evidence="5">Chemotaxis protein methyltransferase CheR</fullName>
    </submittedName>
</protein>
<dbReference type="SUPFAM" id="SSF53335">
    <property type="entry name" value="S-adenosyl-L-methionine-dependent methyltransferases"/>
    <property type="match status" value="1"/>
</dbReference>
<evidence type="ECO:0000259" key="4">
    <source>
        <dbReference type="PROSITE" id="PS50123"/>
    </source>
</evidence>
<feature type="domain" description="CheR-type methyltransferase" evidence="4">
    <location>
        <begin position="1"/>
        <end position="256"/>
    </location>
</feature>